<evidence type="ECO:0000256" key="3">
    <source>
        <dbReference type="ARBA" id="ARBA00022528"/>
    </source>
</evidence>
<comment type="subcellular location">
    <subcellularLocation>
        <location evidence="1">Plastid</location>
        <location evidence="1">Chloroplast</location>
    </subcellularLocation>
</comment>
<dbReference type="PANTHER" id="PTHR34811">
    <property type="entry name" value="MATURASE K"/>
    <property type="match status" value="1"/>
</dbReference>
<dbReference type="EMBL" id="FJ687422">
    <property type="protein sequence ID" value="ACN50287.1"/>
    <property type="molecule type" value="Genomic_DNA"/>
</dbReference>
<organism evidence="6">
    <name type="scientific">Curcuma zedoaria</name>
    <dbReference type="NCBI Taxonomy" id="136224"/>
    <lineage>
        <taxon>Eukaryota</taxon>
        <taxon>Viridiplantae</taxon>
        <taxon>Streptophyta</taxon>
        <taxon>Embryophyta</taxon>
        <taxon>Tracheophyta</taxon>
        <taxon>Spermatophyta</taxon>
        <taxon>Magnoliopsida</taxon>
        <taxon>Liliopsida</taxon>
        <taxon>Zingiberales</taxon>
        <taxon>Zingiberaceae</taxon>
        <taxon>Curcuma</taxon>
    </lineage>
</organism>
<sequence length="72" mass="8247">GSCARTSMDWSKLRWGRSGRMLWLFNGPSHAYISYQGKSILASKGTPLLMKKWTYYFVNLRSIHSGSTFLVL</sequence>
<proteinExistence type="inferred from homology"/>
<reference evidence="6" key="1">
    <citation type="submission" date="2009-02" db="EMBL/GenBank/DDBJ databases">
        <title>DNA barcoding of Curcuma species.</title>
        <authorList>
            <person name="Chaveerach A."/>
            <person name="Tanee T."/>
            <person name="Sudmoon R."/>
            <person name="Mokkamul P."/>
            <person name="Siripiyasing P."/>
        </authorList>
    </citation>
    <scope>NUCLEOTIDE SEQUENCE</scope>
</reference>
<feature type="non-terminal residue" evidence="6">
    <location>
        <position position="1"/>
    </location>
</feature>
<evidence type="ECO:0000313" key="6">
    <source>
        <dbReference type="EMBL" id="ACN50287.1"/>
    </source>
</evidence>
<evidence type="ECO:0000259" key="5">
    <source>
        <dbReference type="Pfam" id="PF01824"/>
    </source>
</evidence>
<dbReference type="PANTHER" id="PTHR34811:SF1">
    <property type="entry name" value="MATURASE K"/>
    <property type="match status" value="1"/>
</dbReference>
<dbReference type="InterPro" id="IPR002866">
    <property type="entry name" value="Maturase_MatK"/>
</dbReference>
<protein>
    <submittedName>
        <fullName evidence="6">Maturase K</fullName>
    </submittedName>
</protein>
<accession>C0L9Z6</accession>
<comment type="similarity">
    <text evidence="2">Belongs to the intron maturase 2 family. MatK subfamily.</text>
</comment>
<evidence type="ECO:0000256" key="1">
    <source>
        <dbReference type="ARBA" id="ARBA00004229"/>
    </source>
</evidence>
<dbReference type="AlphaFoldDB" id="C0L9Z6"/>
<name>C0L9Z6_9LILI</name>
<dbReference type="GO" id="GO:0006397">
    <property type="term" value="P:mRNA processing"/>
    <property type="evidence" value="ECO:0007669"/>
    <property type="project" value="UniProtKB-KW"/>
</dbReference>
<dbReference type="GO" id="GO:0009507">
    <property type="term" value="C:chloroplast"/>
    <property type="evidence" value="ECO:0007669"/>
    <property type="project" value="UniProtKB-SubCell"/>
</dbReference>
<keyword evidence="4" id="KW-0507">mRNA processing</keyword>
<feature type="domain" description="Maturase MatK N-terminal" evidence="5">
    <location>
        <begin position="19"/>
        <end position="64"/>
    </location>
</feature>
<keyword evidence="6" id="KW-0934">Plastid</keyword>
<gene>
    <name evidence="6" type="primary">matK</name>
</gene>
<feature type="non-terminal residue" evidence="6">
    <location>
        <position position="72"/>
    </location>
</feature>
<geneLocation type="plastid" evidence="6"/>
<evidence type="ECO:0000256" key="2">
    <source>
        <dbReference type="ARBA" id="ARBA00006621"/>
    </source>
</evidence>
<dbReference type="InterPro" id="IPR024942">
    <property type="entry name" value="Maturase_MatK_N"/>
</dbReference>
<evidence type="ECO:0000256" key="4">
    <source>
        <dbReference type="ARBA" id="ARBA00022664"/>
    </source>
</evidence>
<dbReference type="Pfam" id="PF01824">
    <property type="entry name" value="MatK_N"/>
    <property type="match status" value="1"/>
</dbReference>
<keyword evidence="3" id="KW-0150">Chloroplast</keyword>